<dbReference type="PANTHER" id="PTHR12936:SF0">
    <property type="entry name" value="ANAPHASE-PROMOTING COMPLEX SUBUNIT 10"/>
    <property type="match status" value="1"/>
</dbReference>
<evidence type="ECO:0000313" key="9">
    <source>
        <dbReference type="Proteomes" id="UP001642464"/>
    </source>
</evidence>
<gene>
    <name evidence="8" type="ORF">SCF082_LOCUS12788</name>
</gene>
<dbReference type="Gene3D" id="2.60.120.260">
    <property type="entry name" value="Galactose-binding domain-like"/>
    <property type="match status" value="1"/>
</dbReference>
<dbReference type="Pfam" id="PF03256">
    <property type="entry name" value="ANAPC10"/>
    <property type="match status" value="1"/>
</dbReference>
<comment type="caution">
    <text evidence="8">The sequence shown here is derived from an EMBL/GenBank/DDBJ whole genome shotgun (WGS) entry which is preliminary data.</text>
</comment>
<dbReference type="PANTHER" id="PTHR12936">
    <property type="entry name" value="ANAPHASE-PROMOTING COMPLEX 10"/>
    <property type="match status" value="1"/>
</dbReference>
<evidence type="ECO:0000256" key="1">
    <source>
        <dbReference type="ARBA" id="ARBA00006762"/>
    </source>
</evidence>
<keyword evidence="2" id="KW-0132">Cell division</keyword>
<evidence type="ECO:0000313" key="8">
    <source>
        <dbReference type="EMBL" id="CAK9015496.1"/>
    </source>
</evidence>
<keyword evidence="5" id="KW-0131">Cell cycle</keyword>
<evidence type="ECO:0000256" key="3">
    <source>
        <dbReference type="ARBA" id="ARBA00022776"/>
    </source>
</evidence>
<feature type="region of interest" description="Disordered" evidence="6">
    <location>
        <begin position="1"/>
        <end position="23"/>
    </location>
</feature>
<dbReference type="InterPro" id="IPR004939">
    <property type="entry name" value="APC_su10/DOC_dom"/>
</dbReference>
<proteinExistence type="inferred from homology"/>
<dbReference type="CDD" id="cd08366">
    <property type="entry name" value="APC10"/>
    <property type="match status" value="1"/>
</dbReference>
<comment type="similarity">
    <text evidence="1">Belongs to the APC10 family.</text>
</comment>
<feature type="domain" description="DOC" evidence="7">
    <location>
        <begin position="83"/>
        <end position="271"/>
    </location>
</feature>
<evidence type="ECO:0000256" key="4">
    <source>
        <dbReference type="ARBA" id="ARBA00022786"/>
    </source>
</evidence>
<name>A0ABP0JM55_9DINO</name>
<dbReference type="PROSITE" id="PS51284">
    <property type="entry name" value="DOC"/>
    <property type="match status" value="1"/>
</dbReference>
<evidence type="ECO:0000256" key="5">
    <source>
        <dbReference type="ARBA" id="ARBA00023306"/>
    </source>
</evidence>
<dbReference type="SMART" id="SM01337">
    <property type="entry name" value="APC10"/>
    <property type="match status" value="1"/>
</dbReference>
<keyword evidence="4" id="KW-0833">Ubl conjugation pathway</keyword>
<dbReference type="SUPFAM" id="SSF49785">
    <property type="entry name" value="Galactose-binding domain-like"/>
    <property type="match status" value="1"/>
</dbReference>
<accession>A0ABP0JM55</accession>
<protein>
    <submittedName>
        <fullName evidence="8">Anaphase-promoting complex subunit 10 (APC10) (Cyclosome subunit 10)</fullName>
    </submittedName>
</protein>
<keyword evidence="9" id="KW-1185">Reference proteome</keyword>
<keyword evidence="3" id="KW-0498">Mitosis</keyword>
<evidence type="ECO:0000256" key="6">
    <source>
        <dbReference type="SAM" id="MobiDB-lite"/>
    </source>
</evidence>
<reference evidence="8 9" key="1">
    <citation type="submission" date="2024-02" db="EMBL/GenBank/DDBJ databases">
        <authorList>
            <person name="Chen Y."/>
            <person name="Shah S."/>
            <person name="Dougan E. K."/>
            <person name="Thang M."/>
            <person name="Chan C."/>
        </authorList>
    </citation>
    <scope>NUCLEOTIDE SEQUENCE [LARGE SCALE GENOMIC DNA]</scope>
</reference>
<feature type="non-terminal residue" evidence="8">
    <location>
        <position position="303"/>
    </location>
</feature>
<dbReference type="InterPro" id="IPR016901">
    <property type="entry name" value="APC10/Doc1"/>
</dbReference>
<sequence length="303" mass="32878">MTAGTATAGVPPPAVSTATKLSDTEKREIGDEVRGCDLCALVRGRPRDRCWPDQHVNGMMEPFGRTAMCAAGWRVGGRASERADGRLGGLGLAGVGVGELVDLSLTLTLHAVWSLSTAKPGNGVDQLRDNNTDTYWQSDGSQPHLINIQFHKKMSIAEVGFYLDYKLDESYTPKKLSLRAGTTFHDLEEVHSLDLEEPQGWVYIPLGLIANHGGQGVLRAHFLQVEVLAMHQNGRDTHIRQVKVFGPRQSAAHRMLHPAAEGVLLHQMMIRAALPPNLLAASPHAAVRTNDWLALKVPGTKSG</sequence>
<feature type="compositionally biased region" description="Low complexity" evidence="6">
    <location>
        <begin position="1"/>
        <end position="19"/>
    </location>
</feature>
<dbReference type="Proteomes" id="UP001642464">
    <property type="component" value="Unassembled WGS sequence"/>
</dbReference>
<organism evidence="8 9">
    <name type="scientific">Durusdinium trenchii</name>
    <dbReference type="NCBI Taxonomy" id="1381693"/>
    <lineage>
        <taxon>Eukaryota</taxon>
        <taxon>Sar</taxon>
        <taxon>Alveolata</taxon>
        <taxon>Dinophyceae</taxon>
        <taxon>Suessiales</taxon>
        <taxon>Symbiodiniaceae</taxon>
        <taxon>Durusdinium</taxon>
    </lineage>
</organism>
<evidence type="ECO:0000256" key="2">
    <source>
        <dbReference type="ARBA" id="ARBA00022618"/>
    </source>
</evidence>
<dbReference type="EMBL" id="CAXAMM010007819">
    <property type="protein sequence ID" value="CAK9015496.1"/>
    <property type="molecule type" value="Genomic_DNA"/>
</dbReference>
<evidence type="ECO:0000259" key="7">
    <source>
        <dbReference type="PROSITE" id="PS51284"/>
    </source>
</evidence>
<dbReference type="InterPro" id="IPR008979">
    <property type="entry name" value="Galactose-bd-like_sf"/>
</dbReference>